<dbReference type="EMBL" id="JACEFI010000001">
    <property type="protein sequence ID" value="KAH0602010.1"/>
    <property type="molecule type" value="Genomic_DNA"/>
</dbReference>
<sequence>MHDDFAPNPGRTFIHEPRVMGDGQQSSAISLHRHENLRTKAVHAFPSTSSGAPFQILPPIHRCQEKDCFPFLFPSTGKANADICHELEPASGHYDKRESPLQVRVVSQAVAGATPGCNGETSTPDTIRGVSQTVEPTNPTLGCIENRVQRLEAWEGGGYAACPGMALGKLPGGPP</sequence>
<accession>A0A9P8MJV1</accession>
<protein>
    <submittedName>
        <fullName evidence="2">Uncharacterized protein</fullName>
    </submittedName>
</protein>
<name>A0A9P8MJV1_9HYPO</name>
<dbReference type="Proteomes" id="UP000764110">
    <property type="component" value="Unassembled WGS sequence"/>
</dbReference>
<evidence type="ECO:0000256" key="1">
    <source>
        <dbReference type="SAM" id="MobiDB-lite"/>
    </source>
</evidence>
<reference evidence="2 3" key="1">
    <citation type="submission" date="2020-07" db="EMBL/GenBank/DDBJ databases">
        <title>Metarhizium humberi genome.</title>
        <authorList>
            <person name="Lysoe E."/>
        </authorList>
    </citation>
    <scope>NUCLEOTIDE SEQUENCE [LARGE SCALE GENOMIC DNA]</scope>
    <source>
        <strain evidence="2 3">ESALQ1638</strain>
    </source>
</reference>
<organism evidence="2 3">
    <name type="scientific">Metarhizium humberi</name>
    <dbReference type="NCBI Taxonomy" id="2596975"/>
    <lineage>
        <taxon>Eukaryota</taxon>
        <taxon>Fungi</taxon>
        <taxon>Dikarya</taxon>
        <taxon>Ascomycota</taxon>
        <taxon>Pezizomycotina</taxon>
        <taxon>Sordariomycetes</taxon>
        <taxon>Hypocreomycetidae</taxon>
        <taxon>Hypocreales</taxon>
        <taxon>Clavicipitaceae</taxon>
        <taxon>Metarhizium</taxon>
    </lineage>
</organism>
<evidence type="ECO:0000313" key="2">
    <source>
        <dbReference type="EMBL" id="KAH0602010.1"/>
    </source>
</evidence>
<proteinExistence type="predicted"/>
<feature type="region of interest" description="Disordered" evidence="1">
    <location>
        <begin position="1"/>
        <end position="27"/>
    </location>
</feature>
<gene>
    <name evidence="2" type="ORF">MHUMG1_00889</name>
</gene>
<keyword evidence="3" id="KW-1185">Reference proteome</keyword>
<evidence type="ECO:0000313" key="3">
    <source>
        <dbReference type="Proteomes" id="UP000764110"/>
    </source>
</evidence>
<dbReference type="AlphaFoldDB" id="A0A9P8MJV1"/>
<comment type="caution">
    <text evidence="2">The sequence shown here is derived from an EMBL/GenBank/DDBJ whole genome shotgun (WGS) entry which is preliminary data.</text>
</comment>